<dbReference type="Gene3D" id="3.40.50.1700">
    <property type="entry name" value="Glycoside hydrolase family 3 C-terminal domain"/>
    <property type="match status" value="1"/>
</dbReference>
<name>A0AA39GDV6_SARSR</name>
<dbReference type="Pfam" id="PF00933">
    <property type="entry name" value="Glyco_hydro_3"/>
    <property type="match status" value="1"/>
</dbReference>
<dbReference type="SUPFAM" id="SSF51445">
    <property type="entry name" value="(Trans)glycosidases"/>
    <property type="match status" value="1"/>
</dbReference>
<dbReference type="GO" id="GO:0004553">
    <property type="term" value="F:hydrolase activity, hydrolyzing O-glycosyl compounds"/>
    <property type="evidence" value="ECO:0007669"/>
    <property type="project" value="InterPro"/>
</dbReference>
<keyword evidence="2" id="KW-0378">Hydrolase</keyword>
<organism evidence="7 8">
    <name type="scientific">Sarocladium strictum</name>
    <name type="common">Black bundle disease fungus</name>
    <name type="synonym">Acremonium strictum</name>
    <dbReference type="NCBI Taxonomy" id="5046"/>
    <lineage>
        <taxon>Eukaryota</taxon>
        <taxon>Fungi</taxon>
        <taxon>Dikarya</taxon>
        <taxon>Ascomycota</taxon>
        <taxon>Pezizomycotina</taxon>
        <taxon>Sordariomycetes</taxon>
        <taxon>Hypocreomycetidae</taxon>
        <taxon>Hypocreales</taxon>
        <taxon>Sarocladiaceae</taxon>
        <taxon>Sarocladium</taxon>
    </lineage>
</organism>
<keyword evidence="8" id="KW-1185">Reference proteome</keyword>
<evidence type="ECO:0000313" key="8">
    <source>
        <dbReference type="Proteomes" id="UP001175261"/>
    </source>
</evidence>
<dbReference type="InterPro" id="IPR017853">
    <property type="entry name" value="GH"/>
</dbReference>
<keyword evidence="4" id="KW-0326">Glycosidase</keyword>
<dbReference type="FunFam" id="3.40.50.1700:FF:000013">
    <property type="entry name" value="Glycoside hydrolase family 3 protein"/>
    <property type="match status" value="1"/>
</dbReference>
<comment type="similarity">
    <text evidence="1">Belongs to the glycosyl hydrolase 3 family.</text>
</comment>
<dbReference type="GO" id="GO:0009254">
    <property type="term" value="P:peptidoglycan turnover"/>
    <property type="evidence" value="ECO:0007669"/>
    <property type="project" value="TreeGrafter"/>
</dbReference>
<dbReference type="InterPro" id="IPR036881">
    <property type="entry name" value="Glyco_hydro_3_C_sf"/>
</dbReference>
<evidence type="ECO:0000256" key="4">
    <source>
        <dbReference type="ARBA" id="ARBA00023295"/>
    </source>
</evidence>
<evidence type="ECO:0000256" key="1">
    <source>
        <dbReference type="ARBA" id="ARBA00005336"/>
    </source>
</evidence>
<dbReference type="PANTHER" id="PTHR30480:SF8">
    <property type="entry name" value="PUTATIVE (AFU_ORTHOLOGUE AFUA_8G04060)-RELATED"/>
    <property type="match status" value="1"/>
</dbReference>
<dbReference type="InterPro" id="IPR036962">
    <property type="entry name" value="Glyco_hydro_3_N_sf"/>
</dbReference>
<evidence type="ECO:0000256" key="2">
    <source>
        <dbReference type="ARBA" id="ARBA00022801"/>
    </source>
</evidence>
<protein>
    <recommendedName>
        <fullName evidence="6">Glycoside hydrolase family 3 N-terminal domain-containing protein</fullName>
    </recommendedName>
</protein>
<accession>A0AA39GDV6</accession>
<evidence type="ECO:0000259" key="6">
    <source>
        <dbReference type="Pfam" id="PF00933"/>
    </source>
</evidence>
<gene>
    <name evidence="7" type="ORF">NLU13_7632</name>
</gene>
<feature type="domain" description="Glycoside hydrolase family 3 N-terminal" evidence="6">
    <location>
        <begin position="106"/>
        <end position="418"/>
    </location>
</feature>
<dbReference type="Gene3D" id="3.20.20.300">
    <property type="entry name" value="Glycoside hydrolase, family 3, N-terminal domain"/>
    <property type="match status" value="1"/>
</dbReference>
<dbReference type="SUPFAM" id="SSF55729">
    <property type="entry name" value="Acyl-CoA N-acyltransferases (Nat)"/>
    <property type="match status" value="1"/>
</dbReference>
<dbReference type="InterPro" id="IPR016181">
    <property type="entry name" value="Acyl_CoA_acyltransferase"/>
</dbReference>
<dbReference type="InterPro" id="IPR001764">
    <property type="entry name" value="Glyco_hydro_3_N"/>
</dbReference>
<dbReference type="Proteomes" id="UP001175261">
    <property type="component" value="Unassembled WGS sequence"/>
</dbReference>
<dbReference type="InterPro" id="IPR050226">
    <property type="entry name" value="NagZ_Beta-hexosaminidase"/>
</dbReference>
<reference evidence="7" key="1">
    <citation type="submission" date="2022-10" db="EMBL/GenBank/DDBJ databases">
        <title>Determination and structural analysis of whole genome sequence of Sarocladium strictum F4-1.</title>
        <authorList>
            <person name="Hu L."/>
            <person name="Jiang Y."/>
        </authorList>
    </citation>
    <scope>NUCLEOTIDE SEQUENCE</scope>
    <source>
        <strain evidence="7">F4-1</strain>
    </source>
</reference>
<feature type="region of interest" description="Disordered" evidence="5">
    <location>
        <begin position="1"/>
        <end position="33"/>
    </location>
</feature>
<comment type="caution">
    <text evidence="7">The sequence shown here is derived from an EMBL/GenBank/DDBJ whole genome shotgun (WGS) entry which is preliminary data.</text>
</comment>
<dbReference type="EMBL" id="JAPDFR010000007">
    <property type="protein sequence ID" value="KAK0385154.1"/>
    <property type="molecule type" value="Genomic_DNA"/>
</dbReference>
<dbReference type="FunFam" id="3.20.20.300:FF:000008">
    <property type="entry name" value="Beta-N-acetylglucosaminidase, putative"/>
    <property type="match status" value="1"/>
</dbReference>
<evidence type="ECO:0000313" key="7">
    <source>
        <dbReference type="EMBL" id="KAK0385154.1"/>
    </source>
</evidence>
<evidence type="ECO:0000256" key="3">
    <source>
        <dbReference type="ARBA" id="ARBA00023180"/>
    </source>
</evidence>
<sequence length="1002" mass="108909">MESMAVRDSTGNSSKLQPSSQQPPLPTSASSTAATSALGRRCLDRGNAYYARNSTLKATHGLSRSRLPPYRSRNMANMDNSDLDPLWHDLDWAIGQTLIMGWDGTEVTPQIRTLIEDHHLGSIILTAKNLKSAHQTARLVQELQTIAQQAGHPQPLLIALDQENGGVNSLFDEDLVCQFPSAMGVAATGRTDLAYEVTKATATEIAACGVNLMLGPVLDVLNNARYQPLGVRATGDDPQEASSYGLAALKGIKDAGIASCGKHFPSYGNLDFLGSNLDVPIITQTLEELSLSALVPFRNAVASGQLDAMFVGGCGISNPSMNVSHACLSDQVVDDLLRNELGFNGVAISECLEMEALSHDLGVQNGVVMAVEAGCDLVLLCRAYDVQLEAIKGLKLGLDNGIITKDRIFISLRRVLHLKSNCTSWATALNPPGVSLLSQLHPSHLSLSRRAYDDSITVIRDKEKLIPLSSSMHAGEELLLLTPLVKPLPASSLTKSLLDAKNAQGSVGTNHENWVHRGRDRGSIMSGEGVFREFGKSLARYRGEKLLHTSYTANGVRPVHENLIHRASCIIIVTADANRNLYQAGFTKHVDMMCSMLRSRGQKKNLIVVAVSSPYDFAMDKSIGTYVCTFDFTENALHALVRALVGEFTPLGSLPGTLRKSKKVLKSRQHWLVEDFDKARDRTGLEDLIRAVHRASAPDLQFLKTTTASTFELSNPNISEAHFVVRNSSTRALYGFVATYYTAGVGIIGSLFVDPTKRNVSIGRSLHRRAIKNLLQRTGIQKVRIGMSFPGVFLGIPQDIEINTVKDWFATSGWDIQFPRRLTNMVINDLPSWSAPEGLQQSIQRANISFDLIHGLDNADTVLNHVRATANPEVLELYRFALSEAKACGIVRAKDGGDNLIGTIIVARPGSPLIKFVPPLLSHSAEIGGVLAPVVLSGSLATLILQGLTWMGLRQNKNHKATKAVLSLVVDETYEPLLGMGFEIQQVFEEITNSPDNFSDLL</sequence>
<dbReference type="PANTHER" id="PTHR30480">
    <property type="entry name" value="BETA-HEXOSAMINIDASE-RELATED"/>
    <property type="match status" value="1"/>
</dbReference>
<evidence type="ECO:0000256" key="5">
    <source>
        <dbReference type="SAM" id="MobiDB-lite"/>
    </source>
</evidence>
<dbReference type="AlphaFoldDB" id="A0AA39GDV6"/>
<dbReference type="GO" id="GO:0005975">
    <property type="term" value="P:carbohydrate metabolic process"/>
    <property type="evidence" value="ECO:0007669"/>
    <property type="project" value="InterPro"/>
</dbReference>
<proteinExistence type="inferred from homology"/>
<keyword evidence="3" id="KW-0325">Glycoprotein</keyword>